<dbReference type="PANTHER" id="PTHR30460:SF0">
    <property type="entry name" value="MODERATE CONDUCTANCE MECHANOSENSITIVE CHANNEL YBIO"/>
    <property type="match status" value="1"/>
</dbReference>
<keyword evidence="5 7" id="KW-1133">Transmembrane helix</keyword>
<organism evidence="10 11">
    <name type="scientific">Propionicimonas paludicola</name>
    <dbReference type="NCBI Taxonomy" id="185243"/>
    <lineage>
        <taxon>Bacteria</taxon>
        <taxon>Bacillati</taxon>
        <taxon>Actinomycetota</taxon>
        <taxon>Actinomycetes</taxon>
        <taxon>Propionibacteriales</taxon>
        <taxon>Nocardioidaceae</taxon>
        <taxon>Propionicimonas</taxon>
    </lineage>
</organism>
<dbReference type="InterPro" id="IPR049142">
    <property type="entry name" value="MS_channel_1st"/>
</dbReference>
<evidence type="ECO:0000256" key="3">
    <source>
        <dbReference type="ARBA" id="ARBA00022475"/>
    </source>
</evidence>
<evidence type="ECO:0000259" key="8">
    <source>
        <dbReference type="Pfam" id="PF00924"/>
    </source>
</evidence>
<evidence type="ECO:0000256" key="7">
    <source>
        <dbReference type="SAM" id="Phobius"/>
    </source>
</evidence>
<dbReference type="Pfam" id="PF00924">
    <property type="entry name" value="MS_channel_2nd"/>
    <property type="match status" value="1"/>
</dbReference>
<dbReference type="InterPro" id="IPR010920">
    <property type="entry name" value="LSM_dom_sf"/>
</dbReference>
<dbReference type="SUPFAM" id="SSF50182">
    <property type="entry name" value="Sm-like ribonucleoproteins"/>
    <property type="match status" value="1"/>
</dbReference>
<dbReference type="GO" id="GO:0008381">
    <property type="term" value="F:mechanosensitive monoatomic ion channel activity"/>
    <property type="evidence" value="ECO:0007669"/>
    <property type="project" value="InterPro"/>
</dbReference>
<dbReference type="FunFam" id="2.30.30.60:FF:000001">
    <property type="entry name" value="MscS Mechanosensitive ion channel"/>
    <property type="match status" value="1"/>
</dbReference>
<sequence>MADMNPLALAWVWPDSLIAVGIIVVIAVLTRWLIVRAISLASRSAIKRARAQRDRTLSRAERLLSQATGLDSERAEQRIRTVASLSRNLVSITVVVIGLLTIMSVFDIPTAPLLASAGVGGLVLAFGAQSLIKDFISGIFMIMEDQYGVGDLVDVGEVRGTVEEVGLRVTQVRDLTGTLWYVRNGEILRVGNQSQGWSTAIIDVPVAQDEDSERVIEILDQVAADAEDDEELSKVLLERPAVAGVNSVSATTMIIRMTAKATANQHFGVQRTLLARSMAALAKAGVRGPVTTFGVVGQQ</sequence>
<evidence type="ECO:0000256" key="2">
    <source>
        <dbReference type="ARBA" id="ARBA00008017"/>
    </source>
</evidence>
<dbReference type="InterPro" id="IPR045276">
    <property type="entry name" value="YbiO_bact"/>
</dbReference>
<dbReference type="EMBL" id="PDJC01000001">
    <property type="protein sequence ID" value="PFG18228.1"/>
    <property type="molecule type" value="Genomic_DNA"/>
</dbReference>
<feature type="domain" description="Mechanosensitive ion channel transmembrane helices 2/3" evidence="9">
    <location>
        <begin position="88"/>
        <end position="129"/>
    </location>
</feature>
<keyword evidence="4 7" id="KW-0812">Transmembrane</keyword>
<evidence type="ECO:0000256" key="5">
    <source>
        <dbReference type="ARBA" id="ARBA00022989"/>
    </source>
</evidence>
<dbReference type="InterPro" id="IPR023408">
    <property type="entry name" value="MscS_beta-dom_sf"/>
</dbReference>
<dbReference type="PANTHER" id="PTHR30460">
    <property type="entry name" value="MODERATE CONDUCTANCE MECHANOSENSITIVE CHANNEL YBIO"/>
    <property type="match status" value="1"/>
</dbReference>
<dbReference type="InterPro" id="IPR011066">
    <property type="entry name" value="MscS_channel_C_sf"/>
</dbReference>
<accession>A0A2A9CV07</accession>
<protein>
    <submittedName>
        <fullName evidence="10">Small conductance mechanosensitive channel</fullName>
    </submittedName>
</protein>
<keyword evidence="6 7" id="KW-0472">Membrane</keyword>
<feature type="domain" description="Mechanosensitive ion channel MscS" evidence="8">
    <location>
        <begin position="131"/>
        <end position="194"/>
    </location>
</feature>
<proteinExistence type="inferred from homology"/>
<evidence type="ECO:0000259" key="9">
    <source>
        <dbReference type="Pfam" id="PF21088"/>
    </source>
</evidence>
<evidence type="ECO:0000256" key="4">
    <source>
        <dbReference type="ARBA" id="ARBA00022692"/>
    </source>
</evidence>
<dbReference type="Gene3D" id="2.30.30.60">
    <property type="match status" value="1"/>
</dbReference>
<dbReference type="Gene3D" id="3.30.70.100">
    <property type="match status" value="1"/>
</dbReference>
<comment type="subcellular location">
    <subcellularLocation>
        <location evidence="1">Cell membrane</location>
        <topology evidence="1">Multi-pass membrane protein</topology>
    </subcellularLocation>
</comment>
<evidence type="ECO:0000256" key="1">
    <source>
        <dbReference type="ARBA" id="ARBA00004651"/>
    </source>
</evidence>
<dbReference type="InterPro" id="IPR011014">
    <property type="entry name" value="MscS_channel_TM-2"/>
</dbReference>
<dbReference type="Gene3D" id="1.10.287.1260">
    <property type="match status" value="1"/>
</dbReference>
<dbReference type="InterPro" id="IPR006685">
    <property type="entry name" value="MscS_channel_2nd"/>
</dbReference>
<name>A0A2A9CV07_9ACTN</name>
<comment type="similarity">
    <text evidence="2">Belongs to the MscS (TC 1.A.23) family.</text>
</comment>
<keyword evidence="3" id="KW-1003">Cell membrane</keyword>
<dbReference type="SUPFAM" id="SSF82861">
    <property type="entry name" value="Mechanosensitive channel protein MscS (YggB), transmembrane region"/>
    <property type="match status" value="1"/>
</dbReference>
<reference evidence="10 11" key="1">
    <citation type="submission" date="2017-10" db="EMBL/GenBank/DDBJ databases">
        <title>Sequencing the genomes of 1000 actinobacteria strains.</title>
        <authorList>
            <person name="Klenk H.-P."/>
        </authorList>
    </citation>
    <scope>NUCLEOTIDE SEQUENCE [LARGE SCALE GENOMIC DNA]</scope>
    <source>
        <strain evidence="10 11">DSM 15597</strain>
    </source>
</reference>
<dbReference type="AlphaFoldDB" id="A0A2A9CV07"/>
<evidence type="ECO:0000256" key="6">
    <source>
        <dbReference type="ARBA" id="ARBA00023136"/>
    </source>
</evidence>
<comment type="caution">
    <text evidence="10">The sequence shown here is derived from an EMBL/GenBank/DDBJ whole genome shotgun (WGS) entry which is preliminary data.</text>
</comment>
<dbReference type="GO" id="GO:0005886">
    <property type="term" value="C:plasma membrane"/>
    <property type="evidence" value="ECO:0007669"/>
    <property type="project" value="UniProtKB-SubCell"/>
</dbReference>
<dbReference type="SUPFAM" id="SSF82689">
    <property type="entry name" value="Mechanosensitive channel protein MscS (YggB), C-terminal domain"/>
    <property type="match status" value="1"/>
</dbReference>
<feature type="transmembrane region" description="Helical" evidence="7">
    <location>
        <begin position="112"/>
        <end position="132"/>
    </location>
</feature>
<keyword evidence="11" id="KW-1185">Reference proteome</keyword>
<evidence type="ECO:0000313" key="10">
    <source>
        <dbReference type="EMBL" id="PFG18228.1"/>
    </source>
</evidence>
<dbReference type="Proteomes" id="UP000226079">
    <property type="component" value="Unassembled WGS sequence"/>
</dbReference>
<dbReference type="Pfam" id="PF21088">
    <property type="entry name" value="MS_channel_1st"/>
    <property type="match status" value="1"/>
</dbReference>
<evidence type="ECO:0000313" key="11">
    <source>
        <dbReference type="Proteomes" id="UP000226079"/>
    </source>
</evidence>
<gene>
    <name evidence="10" type="ORF">ATK74_2812</name>
</gene>
<feature type="transmembrane region" description="Helical" evidence="7">
    <location>
        <begin position="12"/>
        <end position="34"/>
    </location>
</feature>
<feature type="transmembrane region" description="Helical" evidence="7">
    <location>
        <begin position="88"/>
        <end position="106"/>
    </location>
</feature>